<dbReference type="PANTHER" id="PTHR43312">
    <property type="entry name" value="D-THREO-ALDOSE 1-DEHYDROGENASE"/>
    <property type="match status" value="1"/>
</dbReference>
<evidence type="ECO:0000313" key="2">
    <source>
        <dbReference type="EMBL" id="GAS83915.1"/>
    </source>
</evidence>
<gene>
    <name evidence="2" type="ORF">PAHA3_4017</name>
</gene>
<reference evidence="3" key="2">
    <citation type="submission" date="2016-01" db="EMBL/GenBank/DDBJ databases">
        <title>Draft Genome Sequence of Paenibacillus amylolyticus Heshi-A3 that Was Isolated from Fermented Rice Bran with Aging Salted Mackerel, Which Was Named Heshiko as Traditional Fermented Seafood in Japan.</title>
        <authorList>
            <person name="Akuzawa S."/>
            <person name="Nakagawa J."/>
            <person name="Kanekatsu T."/>
            <person name="Kubota E."/>
            <person name="Ohtake R."/>
            <person name="Suzuki T."/>
            <person name="Kanesaki Y."/>
        </authorList>
    </citation>
    <scope>NUCLEOTIDE SEQUENCE [LARGE SCALE GENOMIC DNA]</scope>
    <source>
        <strain evidence="3">Heshi-A3</strain>
    </source>
</reference>
<dbReference type="InterPro" id="IPR053135">
    <property type="entry name" value="AKR2_Oxidoreductase"/>
</dbReference>
<organism evidence="2 3">
    <name type="scientific">Paenibacillus amylolyticus</name>
    <dbReference type="NCBI Taxonomy" id="1451"/>
    <lineage>
        <taxon>Bacteria</taxon>
        <taxon>Bacillati</taxon>
        <taxon>Bacillota</taxon>
        <taxon>Bacilli</taxon>
        <taxon>Bacillales</taxon>
        <taxon>Paenibacillaceae</taxon>
        <taxon>Paenibacillus</taxon>
    </lineage>
</organism>
<dbReference type="Proteomes" id="UP000069697">
    <property type="component" value="Unassembled WGS sequence"/>
</dbReference>
<comment type="caution">
    <text evidence="2">The sequence shown here is derived from an EMBL/GenBank/DDBJ whole genome shotgun (WGS) entry which is preliminary data.</text>
</comment>
<dbReference type="Gene3D" id="3.20.20.100">
    <property type="entry name" value="NADP-dependent oxidoreductase domain"/>
    <property type="match status" value="1"/>
</dbReference>
<dbReference type="InterPro" id="IPR023210">
    <property type="entry name" value="NADP_OxRdtase_dom"/>
</dbReference>
<dbReference type="EMBL" id="BCNV01000004">
    <property type="protein sequence ID" value="GAS83915.1"/>
    <property type="molecule type" value="Genomic_DNA"/>
</dbReference>
<dbReference type="Pfam" id="PF00248">
    <property type="entry name" value="Aldo_ket_red"/>
    <property type="match status" value="1"/>
</dbReference>
<dbReference type="GO" id="GO:0016491">
    <property type="term" value="F:oxidoreductase activity"/>
    <property type="evidence" value="ECO:0007669"/>
    <property type="project" value="InterPro"/>
</dbReference>
<sequence length="302" mass="33299">MKKNRLGTSGLMVSEIGLGCMSLGTDMEPAIDLIHEALDHGVNLLDTADLYDEGRNEEIVGQAIKGRRDQVVVATKVGNRRIAGKEGWSWDPSKAYIKQAVHESLKRLQTDYIDLYQLHGGTLDDPIEETIEAFEELKKEGLIRYYGISSIRPNVIREYVKRASIVSVMNQYSVADRRAEEEVLPLLEQKGISVIARGPVASGVLADSGSAKADKGYLDYTPEQLYTIRQGLSRLVTDQRSMAQTAIRYALSHPAVAAVVPGASSRDQLLHNIAASNSPALTTAEIQEIRELSPANLYKQHR</sequence>
<protein>
    <submittedName>
        <fullName evidence="2">Oxidoreductase</fullName>
    </submittedName>
</protein>
<accession>A0A124DYE1</accession>
<proteinExistence type="predicted"/>
<dbReference type="SUPFAM" id="SSF51430">
    <property type="entry name" value="NAD(P)-linked oxidoreductase"/>
    <property type="match status" value="1"/>
</dbReference>
<dbReference type="RefSeq" id="WP_062836411.1">
    <property type="nucleotide sequence ID" value="NZ_BCNV01000004.1"/>
</dbReference>
<dbReference type="CDD" id="cd19086">
    <property type="entry name" value="AKR_AKR11C1"/>
    <property type="match status" value="1"/>
</dbReference>
<dbReference type="PANTHER" id="PTHR43312:SF1">
    <property type="entry name" value="NADP-DEPENDENT OXIDOREDUCTASE DOMAIN-CONTAINING PROTEIN"/>
    <property type="match status" value="1"/>
</dbReference>
<reference evidence="2 3" key="1">
    <citation type="journal article" date="2016" name="Genome Announc.">
        <title>Draft Genome Sequence of Paenibacillus amylolyticus Heshi-A3, Isolated from Fermented Rice Bran in a Japanese Fermented Seafood Dish.</title>
        <authorList>
            <person name="Akuzawa S."/>
            <person name="Nagaoka J."/>
            <person name="Kanekatsu M."/>
            <person name="Kubota E."/>
            <person name="Ohtake R."/>
            <person name="Suzuki T."/>
            <person name="Kanesaki Y."/>
        </authorList>
    </citation>
    <scope>NUCLEOTIDE SEQUENCE [LARGE SCALE GENOMIC DNA]</scope>
    <source>
        <strain evidence="2 3">Heshi-A3</strain>
    </source>
</reference>
<dbReference type="InterPro" id="IPR036812">
    <property type="entry name" value="NAD(P)_OxRdtase_dom_sf"/>
</dbReference>
<feature type="domain" description="NADP-dependent oxidoreductase" evidence="1">
    <location>
        <begin position="15"/>
        <end position="292"/>
    </location>
</feature>
<evidence type="ECO:0000313" key="3">
    <source>
        <dbReference type="Proteomes" id="UP000069697"/>
    </source>
</evidence>
<name>A0A124DYE1_PAEAM</name>
<dbReference type="PRINTS" id="PR00069">
    <property type="entry name" value="ALDKETRDTASE"/>
</dbReference>
<evidence type="ECO:0000259" key="1">
    <source>
        <dbReference type="Pfam" id="PF00248"/>
    </source>
</evidence>
<dbReference type="AlphaFoldDB" id="A0A124DYE1"/>
<dbReference type="InterPro" id="IPR020471">
    <property type="entry name" value="AKR"/>
</dbReference>